<evidence type="ECO:0000256" key="3">
    <source>
        <dbReference type="ARBA" id="ARBA00022771"/>
    </source>
</evidence>
<evidence type="ECO:0000313" key="8">
    <source>
        <dbReference type="EMBL" id="SSX26774.1"/>
    </source>
</evidence>
<keyword evidence="2" id="KW-0677">Repeat</keyword>
<gene>
    <name evidence="7" type="primary">CSON013860</name>
</gene>
<feature type="domain" description="C2H2-type" evidence="6">
    <location>
        <begin position="420"/>
        <end position="443"/>
    </location>
</feature>
<dbReference type="EMBL" id="UFQT01000729">
    <property type="protein sequence ID" value="SSX26774.1"/>
    <property type="molecule type" value="Genomic_DNA"/>
</dbReference>
<dbReference type="PANTHER" id="PTHR24379">
    <property type="entry name" value="KRAB AND ZINC FINGER DOMAIN-CONTAINING"/>
    <property type="match status" value="1"/>
</dbReference>
<name>A0A336KSP2_CULSO</name>
<dbReference type="PROSITE" id="PS00028">
    <property type="entry name" value="ZINC_FINGER_C2H2_1"/>
    <property type="match status" value="7"/>
</dbReference>
<organism evidence="7">
    <name type="scientific">Culicoides sonorensis</name>
    <name type="common">Biting midge</name>
    <dbReference type="NCBI Taxonomy" id="179676"/>
    <lineage>
        <taxon>Eukaryota</taxon>
        <taxon>Metazoa</taxon>
        <taxon>Ecdysozoa</taxon>
        <taxon>Arthropoda</taxon>
        <taxon>Hexapoda</taxon>
        <taxon>Insecta</taxon>
        <taxon>Pterygota</taxon>
        <taxon>Neoptera</taxon>
        <taxon>Endopterygota</taxon>
        <taxon>Diptera</taxon>
        <taxon>Nematocera</taxon>
        <taxon>Chironomoidea</taxon>
        <taxon>Ceratopogonidae</taxon>
        <taxon>Ceratopogoninae</taxon>
        <taxon>Culicoides</taxon>
        <taxon>Monoculicoides</taxon>
    </lineage>
</organism>
<dbReference type="Gene3D" id="3.30.160.60">
    <property type="entry name" value="Classic Zinc Finger"/>
    <property type="match status" value="4"/>
</dbReference>
<proteinExistence type="predicted"/>
<dbReference type="GO" id="GO:0000981">
    <property type="term" value="F:DNA-binding transcription factor activity, RNA polymerase II-specific"/>
    <property type="evidence" value="ECO:0007669"/>
    <property type="project" value="TreeGrafter"/>
</dbReference>
<evidence type="ECO:0000313" key="7">
    <source>
        <dbReference type="EMBL" id="SSX06425.1"/>
    </source>
</evidence>
<dbReference type="InterPro" id="IPR036236">
    <property type="entry name" value="Znf_C2H2_sf"/>
</dbReference>
<dbReference type="Pfam" id="PF00096">
    <property type="entry name" value="zf-C2H2"/>
    <property type="match status" value="2"/>
</dbReference>
<feature type="domain" description="C2H2-type" evidence="6">
    <location>
        <begin position="206"/>
        <end position="234"/>
    </location>
</feature>
<evidence type="ECO:0000256" key="4">
    <source>
        <dbReference type="ARBA" id="ARBA00022833"/>
    </source>
</evidence>
<evidence type="ECO:0000256" key="2">
    <source>
        <dbReference type="ARBA" id="ARBA00022737"/>
    </source>
</evidence>
<reference evidence="7" key="1">
    <citation type="submission" date="2018-04" db="EMBL/GenBank/DDBJ databases">
        <authorList>
            <person name="Go L.Y."/>
            <person name="Mitchell J.A."/>
        </authorList>
    </citation>
    <scope>NUCLEOTIDE SEQUENCE</scope>
    <source>
        <tissue evidence="7">Whole organism</tissue>
    </source>
</reference>
<evidence type="ECO:0000259" key="6">
    <source>
        <dbReference type="PROSITE" id="PS50157"/>
    </source>
</evidence>
<dbReference type="InterPro" id="IPR013087">
    <property type="entry name" value="Znf_C2H2_type"/>
</dbReference>
<dbReference type="GO" id="GO:0005634">
    <property type="term" value="C:nucleus"/>
    <property type="evidence" value="ECO:0007669"/>
    <property type="project" value="TreeGrafter"/>
</dbReference>
<feature type="domain" description="C2H2-type" evidence="6">
    <location>
        <begin position="299"/>
        <end position="326"/>
    </location>
</feature>
<protein>
    <submittedName>
        <fullName evidence="7">CSON013860 protein</fullName>
    </submittedName>
</protein>
<dbReference type="AlphaFoldDB" id="A0A336KSP2"/>
<dbReference type="GO" id="GO:0008270">
    <property type="term" value="F:zinc ion binding"/>
    <property type="evidence" value="ECO:0007669"/>
    <property type="project" value="UniProtKB-KW"/>
</dbReference>
<feature type="domain" description="C2H2-type" evidence="6">
    <location>
        <begin position="55"/>
        <end position="82"/>
    </location>
</feature>
<feature type="domain" description="C2H2-type" evidence="6">
    <location>
        <begin position="389"/>
        <end position="417"/>
    </location>
</feature>
<evidence type="ECO:0000256" key="1">
    <source>
        <dbReference type="ARBA" id="ARBA00022723"/>
    </source>
</evidence>
<sequence length="530" mass="62072">MYQSSDKSNNHQENVLSSQLTIKQEPEMIEEEIYVPNTVSQNRDPNVQSPNLFSNQCKVCLKIFGNKGLLQLHSKLHQLEHKKKNSDDNQNISPKTLPIINKNNEISVIGKKKDEIKLNTQKTECKECHKFYKDLDAHSKKLHAVKMIKPKRESSNFFTKICQICKKQVPRDVFEAHFKSHTNSTALKLDKKELKRLKKKSTVKVNKCDFCFKIFNNESALDAHLKKDHSKQKMEFSCAQCNIHFMSKESLYKHISLHHLPPFQQIASTKYFTCEICGKQFATPKILKHHRIEHYLNPYQCEICNDMFKKEIDKNQHKLQHIGTEDHSKGITTNGNSHEQLPSVIVKEEIEISDSVAVQKIKIENDSGTESENETENHEKDQVEIYPEIPCFQCRTFFYSKSELLDHVKYIHGSSEPKIYKCPKCPCTFHGKYVISKHYEMHSEFPFMCDICNLMFKTNDLVESHKPIHEKTTQRHTKSTHDRKTFSCDHCHKKFKSQYYVKVHMKLRCPMWDQNVEFYGGNGNQISLRF</sequence>
<accession>A0A336KSP2</accession>
<dbReference type="GO" id="GO:0000977">
    <property type="term" value="F:RNA polymerase II transcription regulatory region sequence-specific DNA binding"/>
    <property type="evidence" value="ECO:0007669"/>
    <property type="project" value="TreeGrafter"/>
</dbReference>
<feature type="domain" description="C2H2-type" evidence="6">
    <location>
        <begin position="236"/>
        <end position="258"/>
    </location>
</feature>
<dbReference type="VEuPathDB" id="VectorBase:CSON013860"/>
<reference evidence="8" key="2">
    <citation type="submission" date="2018-07" db="EMBL/GenBank/DDBJ databases">
        <authorList>
            <person name="Quirk P.G."/>
            <person name="Krulwich T.A."/>
        </authorList>
    </citation>
    <scope>NUCLEOTIDE SEQUENCE</scope>
</reference>
<keyword evidence="4" id="KW-0862">Zinc</keyword>
<feature type="domain" description="C2H2-type" evidence="6">
    <location>
        <begin position="272"/>
        <end position="294"/>
    </location>
</feature>
<dbReference type="EMBL" id="UFQS01000729">
    <property type="protein sequence ID" value="SSX06425.1"/>
    <property type="molecule type" value="Genomic_DNA"/>
</dbReference>
<dbReference type="PROSITE" id="PS50157">
    <property type="entry name" value="ZINC_FINGER_C2H2_2"/>
    <property type="match status" value="7"/>
</dbReference>
<keyword evidence="3 5" id="KW-0863">Zinc-finger</keyword>
<evidence type="ECO:0000256" key="5">
    <source>
        <dbReference type="PROSITE-ProRule" id="PRU00042"/>
    </source>
</evidence>
<keyword evidence="1" id="KW-0479">Metal-binding</keyword>
<dbReference type="SUPFAM" id="SSF57667">
    <property type="entry name" value="beta-beta-alpha zinc fingers"/>
    <property type="match status" value="3"/>
</dbReference>
<dbReference type="PANTHER" id="PTHR24379:SF127">
    <property type="entry name" value="BLOODY FINGERS-RELATED"/>
    <property type="match status" value="1"/>
</dbReference>
<dbReference type="SMART" id="SM00355">
    <property type="entry name" value="ZnF_C2H2"/>
    <property type="match status" value="11"/>
</dbReference>